<protein>
    <submittedName>
        <fullName evidence="1">Uncharacterized protein</fullName>
    </submittedName>
</protein>
<reference evidence="1 2" key="1">
    <citation type="journal article" date="2008" name="DNA Res.">
        <title>Determination of the genome sequence of Porphyromonas gingivalis strain ATCC 33277 and genomic comparison with strain W83 revealed extensive genome rearrangements in P. gingivalis.</title>
        <authorList>
            <person name="Naito M."/>
            <person name="Hirakawa H."/>
            <person name="Yamashita A."/>
            <person name="Ohara N."/>
            <person name="Shoji M."/>
            <person name="Yukitake H."/>
            <person name="Nakayama K."/>
            <person name="Toh H."/>
            <person name="Yoshimura F."/>
            <person name="Kuhara S."/>
            <person name="Hattori M."/>
            <person name="Hayashi T."/>
            <person name="Nakayama K."/>
        </authorList>
    </citation>
    <scope>NUCLEOTIDE SEQUENCE [LARGE SCALE GENOMIC DNA]</scope>
    <source>
        <strain evidence="2">ATCC 33277 / DSM 20709 / CIP 103683 / JCM 12257 / NCTC 11834 / 2561</strain>
    </source>
</reference>
<dbReference type="EMBL" id="AP009380">
    <property type="protein sequence ID" value="BAG33438.1"/>
    <property type="molecule type" value="Genomic_DNA"/>
</dbReference>
<organism evidence="1 2">
    <name type="scientific">Porphyromonas gingivalis (strain ATCC 33277 / DSM 20709 / CIP 103683 / JCM 12257 / NCTC 11834 / 2561)</name>
    <dbReference type="NCBI Taxonomy" id="431947"/>
    <lineage>
        <taxon>Bacteria</taxon>
        <taxon>Pseudomonadati</taxon>
        <taxon>Bacteroidota</taxon>
        <taxon>Bacteroidia</taxon>
        <taxon>Bacteroidales</taxon>
        <taxon>Porphyromonadaceae</taxon>
        <taxon>Porphyromonas</taxon>
    </lineage>
</organism>
<dbReference type="AlphaFoldDB" id="B2RJ93"/>
<gene>
    <name evidence="1" type="ordered locus">PGN_0919</name>
</gene>
<dbReference type="RefSeq" id="WP_012457879.1">
    <property type="nucleotide sequence ID" value="NC_010729.1"/>
</dbReference>
<accession>B2RJ93</accession>
<proteinExistence type="predicted"/>
<evidence type="ECO:0000313" key="2">
    <source>
        <dbReference type="Proteomes" id="UP000008842"/>
    </source>
</evidence>
<dbReference type="KEGG" id="pgn:PGN_0919"/>
<dbReference type="Proteomes" id="UP000008842">
    <property type="component" value="Chromosome"/>
</dbReference>
<dbReference type="BioCyc" id="PGIN431947:G1G2V-1020-MONOMER"/>
<evidence type="ECO:0000313" key="1">
    <source>
        <dbReference type="EMBL" id="BAG33438.1"/>
    </source>
</evidence>
<name>B2RJ93_PORG3</name>
<dbReference type="eggNOG" id="ENOG5033A6X">
    <property type="taxonomic scope" value="Bacteria"/>
</dbReference>
<dbReference type="GeneID" id="29256133"/>
<dbReference type="HOGENOM" id="CLU_1287912_0_0_10"/>
<sequence length="214" mass="24640">MNGNPLELAIENKILSVSYKSLPDILNYFAVTTGIDKKQIDETELNSLLEIKATRNLLLHNNLVINNIYKDTAGPNIRKPNNGNGKLSIDKDYLLQSLKTIKQVLEKIKTALLDKYASYTNVEAVKRLFQYIFKTPIMVFEKEFEIDDDQIVGFKSENSAIDRLSTSERFFYDIWLAHSFGKCFQFKPGSIYHLDNNNIEKLKYFISALELLKS</sequence>